<gene>
    <name evidence="4" type="ORF">ORPV_287</name>
</gene>
<proteinExistence type="inferred from homology"/>
<dbReference type="PANTHER" id="PTHR11227">
    <property type="entry name" value="WD-REPEAT PROTEIN INTERACTING WITH PHOSPHOINOSIDES WIPI -RELATED"/>
    <property type="match status" value="1"/>
</dbReference>
<dbReference type="InterPro" id="IPR036322">
    <property type="entry name" value="WD40_repeat_dom_sf"/>
</dbReference>
<sequence>MQIHSNKHNLNYVSHNQDMSCFNFATDNIVHVCDTNPFKTKFSTKVQTDYVDHIEKIFLAEMYYKSNIIFVVYRSNKHKVSIWNDIERKFVAELEFREEICNLLIRKNKIIVITNKHVYIYSFTDLKIIESIETYTNDLGICTANMIEDNFVLAVPVSMGNVKIYKRKDGKNLFFNLEVHESYIRYLCLDNSGKLLATCSEKGTIIRVFDVESGEKLHELRRGGKKADIQCIKFNDTTSKLCVLSNTGTVHIYDLSCKSSLSLFSNIYNNAKRSEYNISIHEKLSICFFIGDDLVILGSSGKYYKYKFGGDSYTLESTELFVDDQ</sequence>
<protein>
    <submittedName>
        <fullName evidence="4">WD40 domain-containing protein</fullName>
    </submittedName>
</protein>
<evidence type="ECO:0000256" key="2">
    <source>
        <dbReference type="ARBA" id="ARBA00022737"/>
    </source>
</evidence>
<dbReference type="Gene3D" id="2.130.10.10">
    <property type="entry name" value="YVTN repeat-like/Quinoprotein amine dehydrogenase"/>
    <property type="match status" value="1"/>
</dbReference>
<accession>A0A2I2L3V2</accession>
<dbReference type="OrthoDB" id="10227at10239"/>
<dbReference type="InterPro" id="IPR015943">
    <property type="entry name" value="WD40/YVTN_repeat-like_dom_sf"/>
</dbReference>
<dbReference type="SUPFAM" id="SSF50978">
    <property type="entry name" value="WD40 repeat-like"/>
    <property type="match status" value="1"/>
</dbReference>
<keyword evidence="1" id="KW-0853">WD repeat</keyword>
<dbReference type="KEGG" id="vg:35382058"/>
<evidence type="ECO:0000313" key="5">
    <source>
        <dbReference type="Proteomes" id="UP000236316"/>
    </source>
</evidence>
<evidence type="ECO:0000256" key="1">
    <source>
        <dbReference type="ARBA" id="ARBA00022574"/>
    </source>
</evidence>
<keyword evidence="2" id="KW-0677">Repeat</keyword>
<reference evidence="4" key="1">
    <citation type="submission" date="2017-08" db="EMBL/GenBank/DDBJ databases">
        <authorList>
            <consortium name="Urmite Genomes"/>
        </authorList>
    </citation>
    <scope>NUCLEOTIDE SEQUENCE [LARGE SCALE GENOMIC DNA]</scope>
    <source>
        <strain evidence="4">IHUMI-LCC2</strain>
    </source>
</reference>
<dbReference type="SMART" id="SM00320">
    <property type="entry name" value="WD40"/>
    <property type="match status" value="2"/>
</dbReference>
<dbReference type="EMBL" id="LT906555">
    <property type="protein sequence ID" value="SNW62191.1"/>
    <property type="molecule type" value="Genomic_DNA"/>
</dbReference>
<dbReference type="Proteomes" id="UP000236316">
    <property type="component" value="Segment"/>
</dbReference>
<comment type="similarity">
    <text evidence="3">Belongs to the WD repeat PROPPIN family.</text>
</comment>
<name>A0A2I2L3V2_9VIRU</name>
<dbReference type="InterPro" id="IPR048720">
    <property type="entry name" value="PROPPIN"/>
</dbReference>
<evidence type="ECO:0000256" key="3">
    <source>
        <dbReference type="ARBA" id="ARBA00025740"/>
    </source>
</evidence>
<keyword evidence="5" id="KW-1185">Reference proteome</keyword>
<evidence type="ECO:0000313" key="4">
    <source>
        <dbReference type="EMBL" id="SNW62191.1"/>
    </source>
</evidence>
<dbReference type="Pfam" id="PF21032">
    <property type="entry name" value="PROPPIN"/>
    <property type="match status" value="1"/>
</dbReference>
<dbReference type="InterPro" id="IPR001680">
    <property type="entry name" value="WD40_rpt"/>
</dbReference>
<dbReference type="GeneID" id="35382058"/>
<organism evidence="4">
    <name type="scientific">Orpheovirus IHUMI-LCC2</name>
    <dbReference type="NCBI Taxonomy" id="2023057"/>
    <lineage>
        <taxon>Viruses</taxon>
        <taxon>Varidnaviria</taxon>
        <taxon>Bamfordvirae</taxon>
        <taxon>Nucleocytoviricota</taxon>
        <taxon>Megaviricetes</taxon>
        <taxon>Pimascovirales</taxon>
        <taxon>Ocovirineae</taxon>
        <taxon>Orpheoviridae</taxon>
        <taxon>Alphaorpheovirus</taxon>
        <taxon>Alphaorpheovirus massiliense</taxon>
    </lineage>
</organism>
<dbReference type="RefSeq" id="YP_009448493.1">
    <property type="nucleotide sequence ID" value="NC_036594.1"/>
</dbReference>